<dbReference type="Gene3D" id="3.40.50.300">
    <property type="entry name" value="P-loop containing nucleotide triphosphate hydrolases"/>
    <property type="match status" value="1"/>
</dbReference>
<protein>
    <submittedName>
        <fullName evidence="3">Chromosome partition protein</fullName>
    </submittedName>
</protein>
<organism evidence="3">
    <name type="scientific">virus sp. ctFlR8</name>
    <dbReference type="NCBI Taxonomy" id="2825811"/>
    <lineage>
        <taxon>Viruses</taxon>
    </lineage>
</organism>
<dbReference type="EMBL" id="BK059128">
    <property type="protein sequence ID" value="DAE32684.1"/>
    <property type="molecule type" value="Genomic_DNA"/>
</dbReference>
<reference evidence="3" key="1">
    <citation type="journal article" date="2021" name="Proc. Natl. Acad. Sci. U.S.A.">
        <title>A Catalog of Tens of Thousands of Viruses from Human Metagenomes Reveals Hidden Associations with Chronic Diseases.</title>
        <authorList>
            <person name="Tisza M.J."/>
            <person name="Buck C.B."/>
        </authorList>
    </citation>
    <scope>NUCLEOTIDE SEQUENCE</scope>
    <source>
        <strain evidence="3">CtFlR8</strain>
    </source>
</reference>
<feature type="coiled-coil region" evidence="1">
    <location>
        <begin position="398"/>
        <end position="435"/>
    </location>
</feature>
<evidence type="ECO:0000256" key="1">
    <source>
        <dbReference type="SAM" id="Coils"/>
    </source>
</evidence>
<feature type="coiled-coil region" evidence="1">
    <location>
        <begin position="229"/>
        <end position="344"/>
    </location>
</feature>
<sequence>MRIKHIFLQNFCKFYGSNVVDTDLYDRTEVSGVNETGKSTIKRAIQYIFGCRDENGREITGIRPHDKDGNDIDGDITAEVTVEIDGTDKVLKKVCRQNFNKKGEFTGNVTDYYVNDIPKKAADFEAFLEESVCGKDKFSLCINAMTLLLKGGTDQRALLADMFGQHSNDDICDQFPEFEALRTVLQDGTVDELKKRCNTQLYGTRGRNGTKGLQDLLDEIPSRIDEVSRQRVDIDLAELELKKKALLDKLSENIKQQTDTQNSMKSYDKLSDGIIELKGQLSALQQKANEKLDADRREKRTTLNQIQNEHQKELLKADTIREEITELEKRIAQYEQKRQDLKKSWDLNKSLKFDENSLICSYCGQEYPEEKKEQLRTEFDTHKAHELELITKEGSSCADHIKADQEELEHKREELKKTEDEVERLEKEIAIADNALNSIPASVDISNTEEYKAIQSQIAEKEASMNKFTDMNLLRIQLKGDEEQIRNDISVVDKSLASVSINESVDKRITELEQERKNIAQKITDVQAQLELLKKFSRKKNELLEADVNKYLCFCTVRMFRPLVNGDTEECCDFTYRGEPYSRNMNHGARILTEIDICNAFQKRCGVELPIMVDDTESLDPWKIPDVDSQLIMFRRSDDASLKVEEAKNE</sequence>
<name>A0A8S5RNT7_9VIRU</name>
<feature type="coiled-coil region" evidence="1">
    <location>
        <begin position="502"/>
        <end position="529"/>
    </location>
</feature>
<proteinExistence type="predicted"/>
<feature type="domain" description="Endonuclease GajA/Old nuclease/RecF-like AAA" evidence="2">
    <location>
        <begin position="1"/>
        <end position="352"/>
    </location>
</feature>
<dbReference type="Pfam" id="PF13175">
    <property type="entry name" value="AAA_15"/>
    <property type="match status" value="1"/>
</dbReference>
<evidence type="ECO:0000313" key="3">
    <source>
        <dbReference type="EMBL" id="DAE32684.1"/>
    </source>
</evidence>
<dbReference type="InterPro" id="IPR027417">
    <property type="entry name" value="P-loop_NTPase"/>
</dbReference>
<keyword evidence="1" id="KW-0175">Coiled coil</keyword>
<evidence type="ECO:0000259" key="2">
    <source>
        <dbReference type="Pfam" id="PF13175"/>
    </source>
</evidence>
<accession>A0A8S5RNT7</accession>
<dbReference type="InterPro" id="IPR041685">
    <property type="entry name" value="AAA_GajA/Old/RecF-like"/>
</dbReference>